<dbReference type="SUPFAM" id="SSF57850">
    <property type="entry name" value="RING/U-box"/>
    <property type="match status" value="1"/>
</dbReference>
<dbReference type="Pfam" id="PF07714">
    <property type="entry name" value="PK_Tyr_Ser-Thr"/>
    <property type="match status" value="1"/>
</dbReference>
<reference evidence="3" key="1">
    <citation type="submission" date="2021-02" db="EMBL/GenBank/DDBJ databases">
        <authorList>
            <person name="Nowell W R."/>
        </authorList>
    </citation>
    <scope>NUCLEOTIDE SEQUENCE</scope>
</reference>
<evidence type="ECO:0000256" key="1">
    <source>
        <dbReference type="SAM" id="MobiDB-lite"/>
    </source>
</evidence>
<dbReference type="InterPro" id="IPR011009">
    <property type="entry name" value="Kinase-like_dom_sf"/>
</dbReference>
<evidence type="ECO:0000313" key="3">
    <source>
        <dbReference type="EMBL" id="CAF1349312.1"/>
    </source>
</evidence>
<dbReference type="PROSITE" id="PS00109">
    <property type="entry name" value="PROTEIN_KINASE_TYR"/>
    <property type="match status" value="1"/>
</dbReference>
<gene>
    <name evidence="3" type="ORF">OVA965_LOCUS30722</name>
    <name evidence="4" type="ORF">TMI583_LOCUS31531</name>
</gene>
<dbReference type="GO" id="GO:0005886">
    <property type="term" value="C:plasma membrane"/>
    <property type="evidence" value="ECO:0007669"/>
    <property type="project" value="TreeGrafter"/>
</dbReference>
<feature type="domain" description="Protein kinase" evidence="2">
    <location>
        <begin position="126"/>
        <end position="402"/>
    </location>
</feature>
<dbReference type="GO" id="GO:0043235">
    <property type="term" value="C:receptor complex"/>
    <property type="evidence" value="ECO:0007669"/>
    <property type="project" value="TreeGrafter"/>
</dbReference>
<dbReference type="EMBL" id="CAJOBA010044156">
    <property type="protein sequence ID" value="CAF4160047.1"/>
    <property type="molecule type" value="Genomic_DNA"/>
</dbReference>
<name>A0A8S2F705_9BILA</name>
<dbReference type="GO" id="GO:0016567">
    <property type="term" value="P:protein ubiquitination"/>
    <property type="evidence" value="ECO:0007669"/>
    <property type="project" value="InterPro"/>
</dbReference>
<accession>A0A8S2F705</accession>
<dbReference type="Proteomes" id="UP000677228">
    <property type="component" value="Unassembled WGS sequence"/>
</dbReference>
<feature type="region of interest" description="Disordered" evidence="1">
    <location>
        <begin position="1"/>
        <end position="25"/>
    </location>
</feature>
<dbReference type="InterPro" id="IPR001245">
    <property type="entry name" value="Ser-Thr/Tyr_kinase_cat_dom"/>
</dbReference>
<dbReference type="GO" id="GO:0005524">
    <property type="term" value="F:ATP binding"/>
    <property type="evidence" value="ECO:0007669"/>
    <property type="project" value="InterPro"/>
</dbReference>
<dbReference type="Gene3D" id="1.10.510.10">
    <property type="entry name" value="Transferase(Phosphotransferase) domain 1"/>
    <property type="match status" value="1"/>
</dbReference>
<dbReference type="EMBL" id="CAJNOK010022517">
    <property type="protein sequence ID" value="CAF1349312.1"/>
    <property type="molecule type" value="Genomic_DNA"/>
</dbReference>
<dbReference type="GO" id="GO:0004714">
    <property type="term" value="F:transmembrane receptor protein tyrosine kinase activity"/>
    <property type="evidence" value="ECO:0007669"/>
    <property type="project" value="TreeGrafter"/>
</dbReference>
<dbReference type="Gene3D" id="3.30.40.10">
    <property type="entry name" value="Zinc/RING finger domain, C3HC4 (zinc finger)"/>
    <property type="match status" value="1"/>
</dbReference>
<dbReference type="PANTHER" id="PTHR24416">
    <property type="entry name" value="TYROSINE-PROTEIN KINASE RECEPTOR"/>
    <property type="match status" value="1"/>
</dbReference>
<dbReference type="InterPro" id="IPR003613">
    <property type="entry name" value="Ubox_domain"/>
</dbReference>
<dbReference type="Proteomes" id="UP000682733">
    <property type="component" value="Unassembled WGS sequence"/>
</dbReference>
<feature type="compositionally biased region" description="Low complexity" evidence="1">
    <location>
        <begin position="10"/>
        <end position="25"/>
    </location>
</feature>
<dbReference type="InterPro" id="IPR013083">
    <property type="entry name" value="Znf_RING/FYVE/PHD"/>
</dbReference>
<dbReference type="GO" id="GO:0004842">
    <property type="term" value="F:ubiquitin-protein transferase activity"/>
    <property type="evidence" value="ECO:0007669"/>
    <property type="project" value="InterPro"/>
</dbReference>
<dbReference type="InterPro" id="IPR050122">
    <property type="entry name" value="RTK"/>
</dbReference>
<proteinExistence type="predicted"/>
<dbReference type="SUPFAM" id="SSF56112">
    <property type="entry name" value="Protein kinase-like (PK-like)"/>
    <property type="match status" value="1"/>
</dbReference>
<dbReference type="PROSITE" id="PS50011">
    <property type="entry name" value="PROTEIN_KINASE_DOM"/>
    <property type="match status" value="1"/>
</dbReference>
<evidence type="ECO:0000313" key="4">
    <source>
        <dbReference type="EMBL" id="CAF4160047.1"/>
    </source>
</evidence>
<sequence length="470" mass="53188">MSESLKYRGRSSVGRSSVGSSSVGRSNVGVAQMSGAQMSGAQMSGAQMSALKCRALKRRLTVYIARFLQDISILLPRIVAEDGHTYERDAIISLINEGNTSPFTREPFTTQAMRPNHVVQQLIEQFKLVTRNKKYRFTLDVDVRKKTQEKPLQRTAEKTVYAAEWLIDVIGPPIVLVEIHSAKPMFSFSGMDSHPNVVEMYGLVDRHRSDSSVSVMLVQQAANQHDLRNFILTRSRFPHEGVLCEIFRQIAVGMIFLIENGIIHGDLACRNILVYRFNEYEPRQNLVKINNFGFKRSLSVRYAAPEIQLCNSRDLYSEESDVYSMGVLMWQVYSKGAEPWSYIVDDTQVRQQVIDGKQLAKPDTCDAAMWSIISKCMFSSAEHRPTFRGLQYSLESRRQTNLLVMKAEDIPNTLRDASIDLSGQNDDTANGYIAPCRVYIKSDIGYFSSSGIDIESRRTCYGTKRKHPSL</sequence>
<dbReference type="GO" id="GO:0007169">
    <property type="term" value="P:cell surface receptor protein tyrosine kinase signaling pathway"/>
    <property type="evidence" value="ECO:0007669"/>
    <property type="project" value="TreeGrafter"/>
</dbReference>
<dbReference type="PANTHER" id="PTHR24416:SF600">
    <property type="entry name" value="PDGF- AND VEGF-RECEPTOR RELATED, ISOFORM J"/>
    <property type="match status" value="1"/>
</dbReference>
<evidence type="ECO:0000259" key="2">
    <source>
        <dbReference type="PROSITE" id="PS50011"/>
    </source>
</evidence>
<dbReference type="InterPro" id="IPR000719">
    <property type="entry name" value="Prot_kinase_dom"/>
</dbReference>
<dbReference type="InterPro" id="IPR008266">
    <property type="entry name" value="Tyr_kinase_AS"/>
</dbReference>
<protein>
    <recommendedName>
        <fullName evidence="2">Protein kinase domain-containing protein</fullName>
    </recommendedName>
</protein>
<organism evidence="3 5">
    <name type="scientific">Didymodactylos carnosus</name>
    <dbReference type="NCBI Taxonomy" id="1234261"/>
    <lineage>
        <taxon>Eukaryota</taxon>
        <taxon>Metazoa</taxon>
        <taxon>Spiralia</taxon>
        <taxon>Gnathifera</taxon>
        <taxon>Rotifera</taxon>
        <taxon>Eurotatoria</taxon>
        <taxon>Bdelloidea</taxon>
        <taxon>Philodinida</taxon>
        <taxon>Philodinidae</taxon>
        <taxon>Didymodactylos</taxon>
    </lineage>
</organism>
<dbReference type="Pfam" id="PF04564">
    <property type="entry name" value="U-box"/>
    <property type="match status" value="1"/>
</dbReference>
<evidence type="ECO:0000313" key="5">
    <source>
        <dbReference type="Proteomes" id="UP000677228"/>
    </source>
</evidence>
<dbReference type="SMART" id="SM00504">
    <property type="entry name" value="Ubox"/>
    <property type="match status" value="1"/>
</dbReference>
<dbReference type="AlphaFoldDB" id="A0A8S2F705"/>
<comment type="caution">
    <text evidence="3">The sequence shown here is derived from an EMBL/GenBank/DDBJ whole genome shotgun (WGS) entry which is preliminary data.</text>
</comment>